<keyword evidence="1" id="KW-0472">Membrane</keyword>
<evidence type="ECO:0000256" key="1">
    <source>
        <dbReference type="SAM" id="Phobius"/>
    </source>
</evidence>
<organism evidence="2">
    <name type="scientific">Homalodisca liturata</name>
    <dbReference type="NCBI Taxonomy" id="320908"/>
    <lineage>
        <taxon>Eukaryota</taxon>
        <taxon>Metazoa</taxon>
        <taxon>Ecdysozoa</taxon>
        <taxon>Arthropoda</taxon>
        <taxon>Hexapoda</taxon>
        <taxon>Insecta</taxon>
        <taxon>Pterygota</taxon>
        <taxon>Neoptera</taxon>
        <taxon>Paraneoptera</taxon>
        <taxon>Hemiptera</taxon>
        <taxon>Auchenorrhyncha</taxon>
        <taxon>Membracoidea</taxon>
        <taxon>Cicadellidae</taxon>
        <taxon>Cicadellinae</taxon>
        <taxon>Proconiini</taxon>
        <taxon>Homalodisca</taxon>
    </lineage>
</organism>
<gene>
    <name evidence="2" type="ORF">g.58059</name>
</gene>
<feature type="transmembrane region" description="Helical" evidence="1">
    <location>
        <begin position="106"/>
        <end position="128"/>
    </location>
</feature>
<keyword evidence="1" id="KW-1133">Transmembrane helix</keyword>
<accession>A0A1B6JJA3</accession>
<evidence type="ECO:0000313" key="2">
    <source>
        <dbReference type="EMBL" id="JAS99219.1"/>
    </source>
</evidence>
<proteinExistence type="predicted"/>
<sequence length="138" mass="15494">CKVDSLTPGVETHFSFSNSEAQDVFLLVTSLPVDASKSYGNGFFQMKFESSVDTFNKDVSKKTQIEPAIYALEHLLKKLNDITALSRSVSANIGSLGQENRRMLKIVVLSSFLTLGAYLAFNAIQLYYMRSYLNEKKY</sequence>
<reference evidence="2" key="1">
    <citation type="submission" date="2015-11" db="EMBL/GenBank/DDBJ databases">
        <title>De novo transcriptome assembly of four potential Pierce s Disease insect vectors from Arizona vineyards.</title>
        <authorList>
            <person name="Tassone E.E."/>
        </authorList>
    </citation>
    <scope>NUCLEOTIDE SEQUENCE</scope>
</reference>
<feature type="non-terminal residue" evidence="2">
    <location>
        <position position="1"/>
    </location>
</feature>
<keyword evidence="1" id="KW-0812">Transmembrane</keyword>
<dbReference type="AlphaFoldDB" id="A0A1B6JJA3"/>
<name>A0A1B6JJA3_9HEMI</name>
<feature type="non-terminal residue" evidence="2">
    <location>
        <position position="138"/>
    </location>
</feature>
<dbReference type="EMBL" id="GECU01008487">
    <property type="protein sequence ID" value="JAS99219.1"/>
    <property type="molecule type" value="Transcribed_RNA"/>
</dbReference>
<protein>
    <submittedName>
        <fullName evidence="2">Uncharacterized protein</fullName>
    </submittedName>
</protein>